<dbReference type="GO" id="GO:0006430">
    <property type="term" value="P:lysyl-tRNA aminoacylation"/>
    <property type="evidence" value="ECO:0007669"/>
    <property type="project" value="UniProtKB-UniRule"/>
</dbReference>
<evidence type="ECO:0000256" key="7">
    <source>
        <dbReference type="ARBA" id="ARBA00022741"/>
    </source>
</evidence>
<keyword evidence="7 13" id="KW-0547">Nucleotide-binding</keyword>
<feature type="domain" description="Aminoacyl-transfer RNA synthetases class-II family profile" evidence="15">
    <location>
        <begin position="198"/>
        <end position="505"/>
    </location>
</feature>
<dbReference type="GO" id="GO:0004824">
    <property type="term" value="F:lysine-tRNA ligase activity"/>
    <property type="evidence" value="ECO:0007669"/>
    <property type="project" value="UniProtKB-UniRule"/>
</dbReference>
<keyword evidence="10 13" id="KW-0648">Protein biosynthesis</keyword>
<dbReference type="EC" id="6.1.1.6" evidence="13"/>
<evidence type="ECO:0000259" key="15">
    <source>
        <dbReference type="PROSITE" id="PS50862"/>
    </source>
</evidence>
<evidence type="ECO:0000256" key="10">
    <source>
        <dbReference type="ARBA" id="ARBA00022917"/>
    </source>
</evidence>
<accession>A0A7X6DF99</accession>
<dbReference type="GO" id="GO:0005524">
    <property type="term" value="F:ATP binding"/>
    <property type="evidence" value="ECO:0007669"/>
    <property type="project" value="UniProtKB-UniRule"/>
</dbReference>
<evidence type="ECO:0000256" key="13">
    <source>
        <dbReference type="HAMAP-Rule" id="MF_00252"/>
    </source>
</evidence>
<protein>
    <recommendedName>
        <fullName evidence="13">Lysine--tRNA ligase</fullName>
        <ecNumber evidence="13">6.1.1.6</ecNumber>
    </recommendedName>
    <alternativeName>
        <fullName evidence="13">Lysyl-tRNA synthetase</fullName>
        <shortName evidence="13">LysRS</shortName>
    </alternativeName>
</protein>
<dbReference type="Gene3D" id="3.30.930.10">
    <property type="entry name" value="Bira Bifunctional Protein, Domain 2"/>
    <property type="match status" value="1"/>
</dbReference>
<feature type="binding site" evidence="13">
    <location>
        <position position="428"/>
    </location>
    <ligand>
        <name>Mg(2+)</name>
        <dbReference type="ChEBI" id="CHEBI:18420"/>
        <label>2</label>
    </ligand>
</feature>
<dbReference type="InterPro" id="IPR004365">
    <property type="entry name" value="NA-bd_OB_tRNA"/>
</dbReference>
<dbReference type="FunFam" id="2.40.50.140:FF:000024">
    <property type="entry name" value="Lysine--tRNA ligase"/>
    <property type="match status" value="1"/>
</dbReference>
<dbReference type="InterPro" id="IPR002313">
    <property type="entry name" value="Lys-tRNA-ligase_II"/>
</dbReference>
<dbReference type="GO" id="GO:0000287">
    <property type="term" value="F:magnesium ion binding"/>
    <property type="evidence" value="ECO:0007669"/>
    <property type="project" value="UniProtKB-UniRule"/>
</dbReference>
<dbReference type="InterPro" id="IPR018149">
    <property type="entry name" value="Lys-tRNA-synth_II_C"/>
</dbReference>
<dbReference type="PRINTS" id="PR00982">
    <property type="entry name" value="TRNASYNTHLYS"/>
</dbReference>
<evidence type="ECO:0000256" key="4">
    <source>
        <dbReference type="ARBA" id="ARBA00022490"/>
    </source>
</evidence>
<keyword evidence="4 13" id="KW-0963">Cytoplasm</keyword>
<dbReference type="CDD" id="cd00775">
    <property type="entry name" value="LysRS_core"/>
    <property type="match status" value="1"/>
</dbReference>
<organism evidence="16 17">
    <name type="scientific">Ramlibacter lithotrophicus</name>
    <dbReference type="NCBI Taxonomy" id="2606681"/>
    <lineage>
        <taxon>Bacteria</taxon>
        <taxon>Pseudomonadati</taxon>
        <taxon>Pseudomonadota</taxon>
        <taxon>Betaproteobacteria</taxon>
        <taxon>Burkholderiales</taxon>
        <taxon>Comamonadaceae</taxon>
        <taxon>Ramlibacter</taxon>
    </lineage>
</organism>
<dbReference type="PANTHER" id="PTHR42918">
    <property type="entry name" value="LYSYL-TRNA SYNTHETASE"/>
    <property type="match status" value="1"/>
</dbReference>
<dbReference type="InterPro" id="IPR045864">
    <property type="entry name" value="aa-tRNA-synth_II/BPL/LPL"/>
</dbReference>
<keyword evidence="8 13" id="KW-0067">ATP-binding</keyword>
<dbReference type="InterPro" id="IPR012340">
    <property type="entry name" value="NA-bd_OB-fold"/>
</dbReference>
<feature type="binding site" evidence="13">
    <location>
        <position position="421"/>
    </location>
    <ligand>
        <name>Mg(2+)</name>
        <dbReference type="ChEBI" id="CHEBI:18420"/>
        <label>1</label>
    </ligand>
</feature>
<evidence type="ECO:0000256" key="12">
    <source>
        <dbReference type="ARBA" id="ARBA00048573"/>
    </source>
</evidence>
<evidence type="ECO:0000256" key="1">
    <source>
        <dbReference type="ARBA" id="ARBA00004496"/>
    </source>
</evidence>
<dbReference type="Pfam" id="PF01336">
    <property type="entry name" value="tRNA_anti-codon"/>
    <property type="match status" value="1"/>
</dbReference>
<dbReference type="Pfam" id="PF00152">
    <property type="entry name" value="tRNA-synt_2"/>
    <property type="match status" value="1"/>
</dbReference>
<evidence type="ECO:0000256" key="2">
    <source>
        <dbReference type="ARBA" id="ARBA00008226"/>
    </source>
</evidence>
<dbReference type="GO" id="GO:0005829">
    <property type="term" value="C:cytosol"/>
    <property type="evidence" value="ECO:0007669"/>
    <property type="project" value="UniProtKB-ARBA"/>
</dbReference>
<gene>
    <name evidence="13 16" type="primary">lysS</name>
    <name evidence="16" type="ORF">RAMLITH_09765</name>
</gene>
<dbReference type="HAMAP" id="MF_00252">
    <property type="entry name" value="Lys_tRNA_synth_class2"/>
    <property type="match status" value="1"/>
</dbReference>
<evidence type="ECO:0000256" key="3">
    <source>
        <dbReference type="ARBA" id="ARBA00011738"/>
    </source>
</evidence>
<comment type="subcellular location">
    <subcellularLocation>
        <location evidence="1 13">Cytoplasm</location>
    </subcellularLocation>
</comment>
<evidence type="ECO:0000256" key="8">
    <source>
        <dbReference type="ARBA" id="ARBA00022840"/>
    </source>
</evidence>
<dbReference type="Proteomes" id="UP000521868">
    <property type="component" value="Unassembled WGS sequence"/>
</dbReference>
<evidence type="ECO:0000256" key="11">
    <source>
        <dbReference type="ARBA" id="ARBA00023146"/>
    </source>
</evidence>
<comment type="caution">
    <text evidence="16">The sequence shown here is derived from an EMBL/GenBank/DDBJ whole genome shotgun (WGS) entry which is preliminary data.</text>
</comment>
<evidence type="ECO:0000313" key="16">
    <source>
        <dbReference type="EMBL" id="NKE66107.1"/>
    </source>
</evidence>
<comment type="subunit">
    <text evidence="3 13">Homodimer.</text>
</comment>
<proteinExistence type="inferred from homology"/>
<dbReference type="NCBIfam" id="TIGR00499">
    <property type="entry name" value="lysS_bact"/>
    <property type="match status" value="1"/>
</dbReference>
<keyword evidence="11 13" id="KW-0030">Aminoacyl-tRNA synthetase</keyword>
<keyword evidence="9 13" id="KW-0460">Magnesium</keyword>
<dbReference type="GO" id="GO:0042803">
    <property type="term" value="F:protein homodimerization activity"/>
    <property type="evidence" value="ECO:0007669"/>
    <property type="project" value="UniProtKB-ARBA"/>
</dbReference>
<keyword evidence="17" id="KW-1185">Reference proteome</keyword>
<comment type="similarity">
    <text evidence="2 13">Belongs to the class-II aminoacyl-tRNA synthetase family.</text>
</comment>
<evidence type="ECO:0000256" key="6">
    <source>
        <dbReference type="ARBA" id="ARBA00022723"/>
    </source>
</evidence>
<comment type="cofactor">
    <cofactor evidence="13 14">
        <name>Mg(2+)</name>
        <dbReference type="ChEBI" id="CHEBI:18420"/>
    </cofactor>
    <text evidence="13 14">Binds 3 Mg(2+) ions per subunit.</text>
</comment>
<dbReference type="InterPro" id="IPR044136">
    <property type="entry name" value="Lys-tRNA-ligase_II_N"/>
</dbReference>
<dbReference type="SUPFAM" id="SSF50249">
    <property type="entry name" value="Nucleic acid-binding proteins"/>
    <property type="match status" value="1"/>
</dbReference>
<feature type="binding site" evidence="13">
    <location>
        <position position="428"/>
    </location>
    <ligand>
        <name>Mg(2+)</name>
        <dbReference type="ChEBI" id="CHEBI:18420"/>
        <label>1</label>
    </ligand>
</feature>
<dbReference type="PROSITE" id="PS50862">
    <property type="entry name" value="AA_TRNA_LIGASE_II"/>
    <property type="match status" value="1"/>
</dbReference>
<evidence type="ECO:0000313" key="17">
    <source>
        <dbReference type="Proteomes" id="UP000521868"/>
    </source>
</evidence>
<dbReference type="EMBL" id="VTOX01000002">
    <property type="protein sequence ID" value="NKE66107.1"/>
    <property type="molecule type" value="Genomic_DNA"/>
</dbReference>
<dbReference type="InterPro" id="IPR004364">
    <property type="entry name" value="Aa-tRNA-synt_II"/>
</dbReference>
<dbReference type="Gene3D" id="2.40.50.140">
    <property type="entry name" value="Nucleic acid-binding proteins"/>
    <property type="match status" value="1"/>
</dbReference>
<name>A0A7X6DF99_9BURK</name>
<keyword evidence="6 13" id="KW-0479">Metal-binding</keyword>
<evidence type="ECO:0000256" key="14">
    <source>
        <dbReference type="RuleBase" id="RU000336"/>
    </source>
</evidence>
<dbReference type="PANTHER" id="PTHR42918:SF15">
    <property type="entry name" value="LYSINE--TRNA LIGASE, CHLOROPLASTIC_MITOCHONDRIAL"/>
    <property type="match status" value="1"/>
</dbReference>
<dbReference type="RefSeq" id="WP_168107173.1">
    <property type="nucleotide sequence ID" value="NZ_VTOX01000002.1"/>
</dbReference>
<dbReference type="SUPFAM" id="SSF55681">
    <property type="entry name" value="Class II aaRS and biotin synthetases"/>
    <property type="match status" value="1"/>
</dbReference>
<dbReference type="GO" id="GO:0000049">
    <property type="term" value="F:tRNA binding"/>
    <property type="evidence" value="ECO:0007669"/>
    <property type="project" value="TreeGrafter"/>
</dbReference>
<reference evidence="16 17" key="1">
    <citation type="journal article" date="2020" name="Nature">
        <title>Bacterial chemolithoautotrophy via manganese oxidation.</title>
        <authorList>
            <person name="Yu H."/>
            <person name="Leadbetter J.R."/>
        </authorList>
    </citation>
    <scope>NUCLEOTIDE SEQUENCE [LARGE SCALE GENOMIC DNA]</scope>
    <source>
        <strain evidence="16 17">RBP-1</strain>
    </source>
</reference>
<dbReference type="CDD" id="cd04322">
    <property type="entry name" value="LysRS_N"/>
    <property type="match status" value="1"/>
</dbReference>
<evidence type="ECO:0000256" key="5">
    <source>
        <dbReference type="ARBA" id="ARBA00022598"/>
    </source>
</evidence>
<dbReference type="InterPro" id="IPR006195">
    <property type="entry name" value="aa-tRNA-synth_II"/>
</dbReference>
<sequence length="511" mass="57876">MSDHPTQAPAAPVDENQLIAERREKLKALRDAQRDGKGVAFPNDFKPGHRAADLLAHHGAKSTEQLAEHPTQASIGGRMMLKRVMGKASFATVQDATGRFQIYVTRDAVGEEAYAAFKQWDLGDIIAAEGVLFKTRTGELSVQATSIRLLTKSLRPLPDKFHGIADQEVKYRRRYLDLMMDQTARDRFVARSKAVSGIREFMVSHGFLEVETPMLHPIPGGANARPFVTHHNALDQEMFLRIAPELYLKRLIVGGFERVFEINRNFRNEGISVRHNPEFTMMEFYAAYWNYQDLMDFTEALVRDAAEKSVGTLQLTYSGRPVDLAAPFERLTIRDAILKHTEAGERVDDREWLINALRRIGMTEEKDRLSGRSLASLQVLFFEETVEEKLWQPTFIMEHPTEISPLARANDDRPHVTERFELYITGREFGNGFSELNDAEDQMARFLAQVDAKNSGDDEAMFLDHDFVQALEYGMPPTGGCGIGIDRLMMLLTDSPSIRDVILFPALRREG</sequence>
<dbReference type="FunFam" id="3.30.930.10:FF:000001">
    <property type="entry name" value="Lysine--tRNA ligase"/>
    <property type="match status" value="1"/>
</dbReference>
<keyword evidence="5 13" id="KW-0436">Ligase</keyword>
<dbReference type="NCBIfam" id="NF001756">
    <property type="entry name" value="PRK00484.1"/>
    <property type="match status" value="1"/>
</dbReference>
<comment type="catalytic activity">
    <reaction evidence="12 13 14">
        <text>tRNA(Lys) + L-lysine + ATP = L-lysyl-tRNA(Lys) + AMP + diphosphate</text>
        <dbReference type="Rhea" id="RHEA:20792"/>
        <dbReference type="Rhea" id="RHEA-COMP:9696"/>
        <dbReference type="Rhea" id="RHEA-COMP:9697"/>
        <dbReference type="ChEBI" id="CHEBI:30616"/>
        <dbReference type="ChEBI" id="CHEBI:32551"/>
        <dbReference type="ChEBI" id="CHEBI:33019"/>
        <dbReference type="ChEBI" id="CHEBI:78442"/>
        <dbReference type="ChEBI" id="CHEBI:78529"/>
        <dbReference type="ChEBI" id="CHEBI:456215"/>
        <dbReference type="EC" id="6.1.1.6"/>
    </reaction>
</comment>
<evidence type="ECO:0000256" key="9">
    <source>
        <dbReference type="ARBA" id="ARBA00022842"/>
    </source>
</evidence>
<dbReference type="AlphaFoldDB" id="A0A7X6DF99"/>